<dbReference type="RefSeq" id="WP_018080502.1">
    <property type="nucleotide sequence ID" value="NZ_AQWM01000002.1"/>
</dbReference>
<dbReference type="PATRIC" id="fig|1121022.4.peg.1169"/>
<reference evidence="2 3" key="1">
    <citation type="journal article" date="2014" name="Nature">
        <title>Sequential evolution of bacterial morphology by co-option of a developmental regulator.</title>
        <authorList>
            <person name="Jiang C."/>
            <person name="Brown P.J."/>
            <person name="Ducret A."/>
            <person name="Brun Y.V."/>
        </authorList>
    </citation>
    <scope>NUCLEOTIDE SEQUENCE [LARGE SCALE GENOMIC DNA]</scope>
    <source>
        <strain evidence="2 3">DSM 16100</strain>
    </source>
</reference>
<evidence type="ECO:0000256" key="1">
    <source>
        <dbReference type="SAM" id="Phobius"/>
    </source>
</evidence>
<dbReference type="AlphaFoldDB" id="V4Q6G3"/>
<evidence type="ECO:0000313" key="3">
    <source>
        <dbReference type="Proteomes" id="UP000017837"/>
    </source>
</evidence>
<organism evidence="2 3">
    <name type="scientific">Asticcacaulis benevestitus DSM 16100 = ATCC BAA-896</name>
    <dbReference type="NCBI Taxonomy" id="1121022"/>
    <lineage>
        <taxon>Bacteria</taxon>
        <taxon>Pseudomonadati</taxon>
        <taxon>Pseudomonadota</taxon>
        <taxon>Alphaproteobacteria</taxon>
        <taxon>Caulobacterales</taxon>
        <taxon>Caulobacteraceae</taxon>
        <taxon>Asticcacaulis</taxon>
    </lineage>
</organism>
<sequence>MTEYAVNDWLNIALQSLECLAAIAIGLAYFRQGGVQARARLASRFGLTISAAARLYQEARTPLYVLLRGLGGLGFVVLGLGGLANLAVLIFFDQLSMKLIEMQVYLLIGGIAYAMASIGLLALFKAETIVRLKHLNLLANGQEPVESGLPLLRTDGREVLKVRIIGFALLAILVWNAWRFVPLMMHWPHPVA</sequence>
<gene>
    <name evidence="2" type="ORF">ABENE_05875</name>
</gene>
<keyword evidence="1" id="KW-1133">Transmembrane helix</keyword>
<feature type="transmembrane region" description="Helical" evidence="1">
    <location>
        <begin position="70"/>
        <end position="92"/>
    </location>
</feature>
<feature type="transmembrane region" description="Helical" evidence="1">
    <location>
        <begin position="160"/>
        <end position="178"/>
    </location>
</feature>
<evidence type="ECO:0000313" key="2">
    <source>
        <dbReference type="EMBL" id="ESQ93430.1"/>
    </source>
</evidence>
<protein>
    <submittedName>
        <fullName evidence="2">Uncharacterized protein</fullName>
    </submittedName>
</protein>
<comment type="caution">
    <text evidence="2">The sequence shown here is derived from an EMBL/GenBank/DDBJ whole genome shotgun (WGS) entry which is preliminary data.</text>
</comment>
<keyword evidence="3" id="KW-1185">Reference proteome</keyword>
<feature type="transmembrane region" description="Helical" evidence="1">
    <location>
        <begin position="104"/>
        <end position="124"/>
    </location>
</feature>
<dbReference type="Proteomes" id="UP000017837">
    <property type="component" value="Unassembled WGS sequence"/>
</dbReference>
<feature type="transmembrane region" description="Helical" evidence="1">
    <location>
        <begin position="12"/>
        <end position="30"/>
    </location>
</feature>
<keyword evidence="1" id="KW-0812">Transmembrane</keyword>
<dbReference type="STRING" id="1121022.GCA_000376105_00835"/>
<accession>V4Q6G3</accession>
<dbReference type="EMBL" id="AWGB01000008">
    <property type="protein sequence ID" value="ESQ93430.1"/>
    <property type="molecule type" value="Genomic_DNA"/>
</dbReference>
<proteinExistence type="predicted"/>
<keyword evidence="1" id="KW-0472">Membrane</keyword>
<name>V4Q6G3_9CAUL</name>